<feature type="region of interest" description="Disordered" evidence="1">
    <location>
        <begin position="95"/>
        <end position="139"/>
    </location>
</feature>
<sequence>MAGLCSLPSCTDYLLYVHIVCILWQYSYHLKSDRQLSLKRARAPITASEQDKQALPHPRRYVTPVSRYLDYDRDLFFSRDDEGLQVDNQHRFLRKDLKPDDDSVGDDNDDGYGRDSGGDGSDKIQSDSRGKSSMASLPSTCSFKDTELLACSLLLPRKDHSPLAGILS</sequence>
<proteinExistence type="predicted"/>
<dbReference type="EMBL" id="JAJSOF020000013">
    <property type="protein sequence ID" value="KAJ4442608.1"/>
    <property type="molecule type" value="Genomic_DNA"/>
</dbReference>
<organism evidence="2 3">
    <name type="scientific">Periplaneta americana</name>
    <name type="common">American cockroach</name>
    <name type="synonym">Blatta americana</name>
    <dbReference type="NCBI Taxonomy" id="6978"/>
    <lineage>
        <taxon>Eukaryota</taxon>
        <taxon>Metazoa</taxon>
        <taxon>Ecdysozoa</taxon>
        <taxon>Arthropoda</taxon>
        <taxon>Hexapoda</taxon>
        <taxon>Insecta</taxon>
        <taxon>Pterygota</taxon>
        <taxon>Neoptera</taxon>
        <taxon>Polyneoptera</taxon>
        <taxon>Dictyoptera</taxon>
        <taxon>Blattodea</taxon>
        <taxon>Blattoidea</taxon>
        <taxon>Blattidae</taxon>
        <taxon>Blattinae</taxon>
        <taxon>Periplaneta</taxon>
    </lineage>
</organism>
<comment type="caution">
    <text evidence="2">The sequence shown here is derived from an EMBL/GenBank/DDBJ whole genome shotgun (WGS) entry which is preliminary data.</text>
</comment>
<evidence type="ECO:0000256" key="1">
    <source>
        <dbReference type="SAM" id="MobiDB-lite"/>
    </source>
</evidence>
<protein>
    <submittedName>
        <fullName evidence="2">Uncharacterized protein</fullName>
    </submittedName>
</protein>
<gene>
    <name evidence="2" type="ORF">ANN_04197</name>
</gene>
<dbReference type="Proteomes" id="UP001148838">
    <property type="component" value="Unassembled WGS sequence"/>
</dbReference>
<feature type="compositionally biased region" description="Basic and acidic residues" evidence="1">
    <location>
        <begin position="111"/>
        <end position="130"/>
    </location>
</feature>
<name>A0ABQ8T9I0_PERAM</name>
<evidence type="ECO:0000313" key="2">
    <source>
        <dbReference type="EMBL" id="KAJ4442608.1"/>
    </source>
</evidence>
<reference evidence="2 3" key="1">
    <citation type="journal article" date="2022" name="Allergy">
        <title>Genome assembly and annotation of Periplaneta americana reveal a comprehensive cockroach allergen profile.</title>
        <authorList>
            <person name="Wang L."/>
            <person name="Xiong Q."/>
            <person name="Saelim N."/>
            <person name="Wang L."/>
            <person name="Nong W."/>
            <person name="Wan A.T."/>
            <person name="Shi M."/>
            <person name="Liu X."/>
            <person name="Cao Q."/>
            <person name="Hui J.H.L."/>
            <person name="Sookrung N."/>
            <person name="Leung T.F."/>
            <person name="Tungtrongchitr A."/>
            <person name="Tsui S.K.W."/>
        </authorList>
    </citation>
    <scope>NUCLEOTIDE SEQUENCE [LARGE SCALE GENOMIC DNA]</scope>
    <source>
        <strain evidence="2">PWHHKU_190912</strain>
    </source>
</reference>
<accession>A0ABQ8T9I0</accession>
<keyword evidence="3" id="KW-1185">Reference proteome</keyword>
<evidence type="ECO:0000313" key="3">
    <source>
        <dbReference type="Proteomes" id="UP001148838"/>
    </source>
</evidence>